<feature type="transmembrane region" description="Helical" evidence="1">
    <location>
        <begin position="7"/>
        <end position="26"/>
    </location>
</feature>
<evidence type="ECO:0000313" key="3">
    <source>
        <dbReference type="Proteomes" id="UP001221546"/>
    </source>
</evidence>
<organism evidence="2 3">
    <name type="scientific">Bradyrhizobium brasilense</name>
    <dbReference type="NCBI Taxonomy" id="1419277"/>
    <lineage>
        <taxon>Bacteria</taxon>
        <taxon>Pseudomonadati</taxon>
        <taxon>Pseudomonadota</taxon>
        <taxon>Alphaproteobacteria</taxon>
        <taxon>Hyphomicrobiales</taxon>
        <taxon>Nitrobacteraceae</taxon>
        <taxon>Bradyrhizobium</taxon>
    </lineage>
</organism>
<gene>
    <name evidence="2" type="ORF">QA636_35470</name>
</gene>
<keyword evidence="1" id="KW-0472">Membrane</keyword>
<feature type="transmembrane region" description="Helical" evidence="1">
    <location>
        <begin position="32"/>
        <end position="51"/>
    </location>
</feature>
<accession>A0ABY8JAV3</accession>
<evidence type="ECO:0000256" key="1">
    <source>
        <dbReference type="SAM" id="Phobius"/>
    </source>
</evidence>
<dbReference type="InterPro" id="IPR046548">
    <property type="entry name" value="DUF6804"/>
</dbReference>
<evidence type="ECO:0008006" key="4">
    <source>
        <dbReference type="Google" id="ProtNLM"/>
    </source>
</evidence>
<name>A0ABY8JAV3_9BRAD</name>
<keyword evidence="1" id="KW-0812">Transmembrane</keyword>
<dbReference type="EMBL" id="CP121646">
    <property type="protein sequence ID" value="WFU62692.1"/>
    <property type="molecule type" value="Genomic_DNA"/>
</dbReference>
<dbReference type="Proteomes" id="UP001221546">
    <property type="component" value="Chromosome"/>
</dbReference>
<dbReference type="RefSeq" id="WP_310885350.1">
    <property type="nucleotide sequence ID" value="NZ_CP121646.1"/>
</dbReference>
<protein>
    <recommendedName>
        <fullName evidence="4">SPW repeat-containing protein</fullName>
    </recommendedName>
</protein>
<feature type="transmembrane region" description="Helical" evidence="1">
    <location>
        <begin position="58"/>
        <end position="77"/>
    </location>
</feature>
<dbReference type="Pfam" id="PF20619">
    <property type="entry name" value="DUF6804"/>
    <property type="match status" value="1"/>
</dbReference>
<proteinExistence type="predicted"/>
<evidence type="ECO:0000313" key="2">
    <source>
        <dbReference type="EMBL" id="WFU62692.1"/>
    </source>
</evidence>
<keyword evidence="1" id="KW-1133">Transmembrane helix</keyword>
<reference evidence="2 3" key="1">
    <citation type="submission" date="2023-04" db="EMBL/GenBank/DDBJ databases">
        <title>Australian commercial rhizobial inoculants.</title>
        <authorList>
            <person name="Kohlmeier M.G."/>
            <person name="O'Hara G.W."/>
            <person name="Colombi E."/>
            <person name="Ramsay J.P."/>
            <person name="Terpolilli J."/>
        </authorList>
    </citation>
    <scope>NUCLEOTIDE SEQUENCE [LARGE SCALE GENOMIC DNA]</scope>
    <source>
        <strain evidence="2 3">CB627</strain>
    </source>
</reference>
<keyword evidence="3" id="KW-1185">Reference proteome</keyword>
<sequence length="109" mass="12187">MSGINRLPWWVWTVPAGLLILATSHLPYGYYTFLRIVVCGFAGLVAFNSWADDTVSPIWSVVFVGMAVLFNPLVPIYLSRADWFYVDIGAAVVIVAHLLAMRIRLKQTS</sequence>
<feature type="transmembrane region" description="Helical" evidence="1">
    <location>
        <begin position="83"/>
        <end position="101"/>
    </location>
</feature>